<dbReference type="EMBL" id="BMQJ01000017">
    <property type="protein sequence ID" value="GGQ20728.1"/>
    <property type="molecule type" value="Genomic_DNA"/>
</dbReference>
<dbReference type="InterPro" id="IPR015330">
    <property type="entry name" value="DNA_primase/pol_bifunc_N"/>
</dbReference>
<gene>
    <name evidence="2" type="ORF">GCM10010140_58740</name>
</gene>
<dbReference type="SMART" id="SM00943">
    <property type="entry name" value="Prim-Pol"/>
    <property type="match status" value="1"/>
</dbReference>
<sequence>MTNRMLDAALSYAGRGWPVLPIVPGGKKPLGELVPNGFHDATTEVELVRAWWTAYPTANVGVATGHPAFDVLDVDVKAAGTGWPAFNRCKAAGILPVPFMVVTTPSGGMHAYYVGTGQSCGSLPKSFIDFKAAGGYVVVPPSTVDGRPYQLISERPTERHQLNWSAVKDFLNPPRPITTAPRRPTAGTGIPGLAAWLADKTKPGRNAALFWASCRAVENGATEAELHELYRGMQFGDGFDERQAARTVADAYRTIRRSA</sequence>
<organism evidence="2 3">
    <name type="scientific">Streptosporangium pseudovulgare</name>
    <dbReference type="NCBI Taxonomy" id="35765"/>
    <lineage>
        <taxon>Bacteria</taxon>
        <taxon>Bacillati</taxon>
        <taxon>Actinomycetota</taxon>
        <taxon>Actinomycetes</taxon>
        <taxon>Streptosporangiales</taxon>
        <taxon>Streptosporangiaceae</taxon>
        <taxon>Streptosporangium</taxon>
    </lineage>
</organism>
<protein>
    <submittedName>
        <fullName evidence="2">Prophage P3 protein 7, DNA replication</fullName>
    </submittedName>
</protein>
<dbReference type="CDD" id="cd04859">
    <property type="entry name" value="Prim_Pol"/>
    <property type="match status" value="1"/>
</dbReference>
<proteinExistence type="predicted"/>
<evidence type="ECO:0000313" key="2">
    <source>
        <dbReference type="EMBL" id="GGQ20728.1"/>
    </source>
</evidence>
<dbReference type="Proteomes" id="UP000611554">
    <property type="component" value="Unassembled WGS sequence"/>
</dbReference>
<comment type="caution">
    <text evidence="2">The sequence shown here is derived from an EMBL/GenBank/DDBJ whole genome shotgun (WGS) entry which is preliminary data.</text>
</comment>
<dbReference type="SUPFAM" id="SSF56747">
    <property type="entry name" value="Prim-pol domain"/>
    <property type="match status" value="1"/>
</dbReference>
<evidence type="ECO:0000259" key="1">
    <source>
        <dbReference type="SMART" id="SM00943"/>
    </source>
</evidence>
<reference evidence="3" key="1">
    <citation type="journal article" date="2019" name="Int. J. Syst. Evol. Microbiol.">
        <title>The Global Catalogue of Microorganisms (GCM) 10K type strain sequencing project: providing services to taxonomists for standard genome sequencing and annotation.</title>
        <authorList>
            <consortium name="The Broad Institute Genomics Platform"/>
            <consortium name="The Broad Institute Genome Sequencing Center for Infectious Disease"/>
            <person name="Wu L."/>
            <person name="Ma J."/>
        </authorList>
    </citation>
    <scope>NUCLEOTIDE SEQUENCE [LARGE SCALE GENOMIC DNA]</scope>
    <source>
        <strain evidence="3">JCM 3115</strain>
    </source>
</reference>
<evidence type="ECO:0000313" key="3">
    <source>
        <dbReference type="Proteomes" id="UP000611554"/>
    </source>
</evidence>
<keyword evidence="3" id="KW-1185">Reference proteome</keyword>
<dbReference type="RefSeq" id="WP_189249697.1">
    <property type="nucleotide sequence ID" value="NZ_BMQJ01000017.1"/>
</dbReference>
<dbReference type="Pfam" id="PF09250">
    <property type="entry name" value="Prim-Pol"/>
    <property type="match status" value="1"/>
</dbReference>
<feature type="domain" description="DNA primase/polymerase bifunctional N-terminal" evidence="1">
    <location>
        <begin position="9"/>
        <end position="162"/>
    </location>
</feature>
<name>A0ABQ2RBE3_9ACTN</name>
<accession>A0ABQ2RBE3</accession>